<dbReference type="InterPro" id="IPR051318">
    <property type="entry name" value="Fe-S_L-Ser"/>
</dbReference>
<keyword evidence="9 11" id="KW-0456">Lyase</keyword>
<organism evidence="13 14">
    <name type="scientific">Limosilactobacillus reuteri MM4-1A</name>
    <dbReference type="NCBI Taxonomy" id="548485"/>
    <lineage>
        <taxon>Bacteria</taxon>
        <taxon>Bacillati</taxon>
        <taxon>Bacillota</taxon>
        <taxon>Bacilli</taxon>
        <taxon>Lactobacillales</taxon>
        <taxon>Lactobacillaceae</taxon>
        <taxon>Limosilactobacillus</taxon>
    </lineage>
</organism>
<dbReference type="EC" id="4.3.1.17" evidence="11"/>
<keyword evidence="6 11" id="KW-0479">Metal-binding</keyword>
<dbReference type="NCBIfam" id="TIGR00718">
    <property type="entry name" value="sda_alpha"/>
    <property type="match status" value="1"/>
</dbReference>
<comment type="catalytic activity">
    <reaction evidence="10 11">
        <text>L-serine = pyruvate + NH4(+)</text>
        <dbReference type="Rhea" id="RHEA:19169"/>
        <dbReference type="ChEBI" id="CHEBI:15361"/>
        <dbReference type="ChEBI" id="CHEBI:28938"/>
        <dbReference type="ChEBI" id="CHEBI:33384"/>
        <dbReference type="EC" id="4.3.1.17"/>
    </reaction>
</comment>
<comment type="cofactor">
    <cofactor evidence="1 11">
        <name>[4Fe-4S] cluster</name>
        <dbReference type="ChEBI" id="CHEBI:49883"/>
    </cofactor>
</comment>
<feature type="domain" description="Serine dehydratase-like alpha subunit" evidence="12">
    <location>
        <begin position="23"/>
        <end position="283"/>
    </location>
</feature>
<comment type="caution">
    <text evidence="13">The sequence shown here is derived from an EMBL/GenBank/DDBJ whole genome shotgun (WGS) entry which is preliminary data.</text>
</comment>
<evidence type="ECO:0000256" key="11">
    <source>
        <dbReference type="RuleBase" id="RU366059"/>
    </source>
</evidence>
<comment type="pathway">
    <text evidence="2">Carbohydrate biosynthesis; gluconeogenesis.</text>
</comment>
<dbReference type="EMBL" id="ACGX02000003">
    <property type="protein sequence ID" value="EGC15927.1"/>
    <property type="molecule type" value="Genomic_DNA"/>
</dbReference>
<dbReference type="InterPro" id="IPR004642">
    <property type="entry name" value="Ser_deHydtase_asu"/>
</dbReference>
<dbReference type="GO" id="GO:0051539">
    <property type="term" value="F:4 iron, 4 sulfur cluster binding"/>
    <property type="evidence" value="ECO:0007669"/>
    <property type="project" value="UniProtKB-UniRule"/>
</dbReference>
<dbReference type="GO" id="GO:0003941">
    <property type="term" value="F:L-serine ammonia-lyase activity"/>
    <property type="evidence" value="ECO:0007669"/>
    <property type="project" value="UniProtKB-UniRule"/>
</dbReference>
<evidence type="ECO:0000256" key="1">
    <source>
        <dbReference type="ARBA" id="ARBA00001966"/>
    </source>
</evidence>
<evidence type="ECO:0000256" key="6">
    <source>
        <dbReference type="ARBA" id="ARBA00022723"/>
    </source>
</evidence>
<evidence type="ECO:0000256" key="8">
    <source>
        <dbReference type="ARBA" id="ARBA00023014"/>
    </source>
</evidence>
<keyword evidence="4 11" id="KW-0312">Gluconeogenesis</keyword>
<dbReference type="InterPro" id="IPR005130">
    <property type="entry name" value="Ser_deHydtase-like_asu"/>
</dbReference>
<comment type="similarity">
    <text evidence="3 11">Belongs to the iron-sulfur dependent L-serine dehydratase family.</text>
</comment>
<dbReference type="PANTHER" id="PTHR30182">
    <property type="entry name" value="L-SERINE DEHYDRATASE"/>
    <property type="match status" value="1"/>
</dbReference>
<dbReference type="GO" id="GO:0006094">
    <property type="term" value="P:gluconeogenesis"/>
    <property type="evidence" value="ECO:0007669"/>
    <property type="project" value="UniProtKB-KW"/>
</dbReference>
<evidence type="ECO:0000256" key="2">
    <source>
        <dbReference type="ARBA" id="ARBA00004742"/>
    </source>
</evidence>
<evidence type="ECO:0000256" key="10">
    <source>
        <dbReference type="ARBA" id="ARBA00049406"/>
    </source>
</evidence>
<evidence type="ECO:0000256" key="9">
    <source>
        <dbReference type="ARBA" id="ARBA00023239"/>
    </source>
</evidence>
<evidence type="ECO:0000256" key="4">
    <source>
        <dbReference type="ARBA" id="ARBA00022432"/>
    </source>
</evidence>
<keyword evidence="8 11" id="KW-0411">Iron-sulfur</keyword>
<evidence type="ECO:0000256" key="7">
    <source>
        <dbReference type="ARBA" id="ARBA00023004"/>
    </source>
</evidence>
<dbReference type="AlphaFoldDB" id="A0A828RH17"/>
<evidence type="ECO:0000256" key="5">
    <source>
        <dbReference type="ARBA" id="ARBA00022485"/>
    </source>
</evidence>
<dbReference type="PANTHER" id="PTHR30182:SF1">
    <property type="entry name" value="L-SERINE DEHYDRATASE 1"/>
    <property type="match status" value="1"/>
</dbReference>
<dbReference type="Proteomes" id="UP000004335">
    <property type="component" value="Unassembled WGS sequence"/>
</dbReference>
<evidence type="ECO:0000313" key="13">
    <source>
        <dbReference type="EMBL" id="EGC15927.1"/>
    </source>
</evidence>
<keyword evidence="7 11" id="KW-0408">Iron</keyword>
<accession>A0A828RH17</accession>
<reference evidence="13 14" key="1">
    <citation type="submission" date="2011-01" db="EMBL/GenBank/DDBJ databases">
        <authorList>
            <person name="Muzny D."/>
            <person name="Qin X."/>
            <person name="Buhay C."/>
            <person name="Dugan-Rocha S."/>
            <person name="Ding Y."/>
            <person name="Chen G."/>
            <person name="Hawes A."/>
            <person name="Holder M."/>
            <person name="Jhangiani S."/>
            <person name="Johnson A."/>
            <person name="Khan Z."/>
            <person name="Li Z."/>
            <person name="Liu W."/>
            <person name="Liu X."/>
            <person name="Perez L."/>
            <person name="Shen H."/>
            <person name="Wang Q."/>
            <person name="Watt J."/>
            <person name="Xi L."/>
            <person name="Xin Y."/>
            <person name="Zhou J."/>
            <person name="Deng J."/>
            <person name="Jiang H."/>
            <person name="Liu Y."/>
            <person name="Qu J."/>
            <person name="Song X.-Z."/>
            <person name="Zhang L."/>
            <person name="Villasana D."/>
            <person name="Johnson A."/>
            <person name="Liu J."/>
            <person name="Liyanage D."/>
            <person name="Lorensuhewa L."/>
            <person name="Robinson T."/>
            <person name="Song A."/>
            <person name="Song B.-B."/>
            <person name="Dinh H."/>
            <person name="Thornton R."/>
            <person name="Coyle M."/>
            <person name="Francisco L."/>
            <person name="Jackson L."/>
            <person name="Javaid M."/>
            <person name="Korchina V."/>
            <person name="Kovar C."/>
            <person name="Mata R."/>
            <person name="Mathew T."/>
            <person name="Ngo R."/>
            <person name="Nguyen L."/>
            <person name="Nguyen N."/>
            <person name="Okwuonu G."/>
            <person name="Ongeri F."/>
            <person name="Pham C."/>
            <person name="Simmons D."/>
            <person name="Wilczek-Boney K."/>
            <person name="Hale W."/>
            <person name="Jakkamsetti A."/>
            <person name="Pham P."/>
            <person name="Ruth R."/>
            <person name="San Lucas F."/>
            <person name="Warren J."/>
            <person name="Zhang J."/>
            <person name="Zhao Z."/>
            <person name="Zhou C."/>
            <person name="Zhu D."/>
            <person name="Lee S."/>
            <person name="Bess C."/>
            <person name="Blankenburg K."/>
            <person name="Forbes L."/>
            <person name="Fu Q."/>
            <person name="Gubbala S."/>
            <person name="Hirani K."/>
            <person name="Jayaseelan J.C."/>
            <person name="Lara F."/>
            <person name="Munidasa M."/>
            <person name="Palculict T."/>
            <person name="Patil S."/>
            <person name="Pu L.-L."/>
            <person name="Saada N."/>
            <person name="Tang L."/>
            <person name="Weissenberger G."/>
            <person name="Zhu Y."/>
            <person name="Hemphill L."/>
            <person name="Shang Y."/>
            <person name="Youmans B."/>
            <person name="Ayvaz T."/>
            <person name="Ross M."/>
            <person name="Santibanez J."/>
            <person name="Aqrawi P."/>
            <person name="Gross S."/>
            <person name="Joshi V."/>
            <person name="Fowler G."/>
            <person name="Nazareth L."/>
            <person name="Reid J."/>
            <person name="Worley K."/>
            <person name="Petrosino J."/>
            <person name="Highlander S."/>
            <person name="Gibbs R."/>
        </authorList>
    </citation>
    <scope>NUCLEOTIDE SEQUENCE [LARGE SCALE GENOMIC DNA]</scope>
    <source>
        <strain evidence="13 14">MM4-1A</strain>
    </source>
</reference>
<evidence type="ECO:0000256" key="3">
    <source>
        <dbReference type="ARBA" id="ARBA00008636"/>
    </source>
</evidence>
<keyword evidence="5 11" id="KW-0004">4Fe-4S</keyword>
<dbReference type="GO" id="GO:0046872">
    <property type="term" value="F:metal ion binding"/>
    <property type="evidence" value="ECO:0007669"/>
    <property type="project" value="UniProtKB-KW"/>
</dbReference>
<evidence type="ECO:0000259" key="12">
    <source>
        <dbReference type="Pfam" id="PF03313"/>
    </source>
</evidence>
<evidence type="ECO:0000313" key="14">
    <source>
        <dbReference type="Proteomes" id="UP000004335"/>
    </source>
</evidence>
<name>A0A828RH17_LIMRT</name>
<protein>
    <recommendedName>
        <fullName evidence="11">L-serine dehydratase</fullName>
        <ecNumber evidence="11">4.3.1.17</ecNumber>
    </recommendedName>
</protein>
<proteinExistence type="inferred from homology"/>
<sequence length="300" mass="30860">MSLGERAMYQSVKDLVRTAEIQQKALSELVIEAECHESGSNRKEVWQRMRSNLLTMRAAIKQGENELGVRSKTGLTGGEAIKLKKYRAERKTLSGDVMMAAVENAIATNEVNAAMGVICATPTAGSSGTLPGALFMLEKRLGLSEDQMIRFLFTAGGLGLIIANHAGIAGATGGCQEEVGSASAMAAAAAVEAAGGSPEQSSQALAIALSNLLGLVCDPIAGLVEIPCVKRNAIGAGNALIAADMALAGCTSMIPADECISALDKVGRSMPVDLRETGLGGLAGTPTGQAIKAKIFGKEI</sequence>
<gene>
    <name evidence="13" type="primary">sdaAA</name>
    <name evidence="13" type="ORF">HMPREF0536_10107</name>
</gene>
<dbReference type="Pfam" id="PF03313">
    <property type="entry name" value="SDH_alpha"/>
    <property type="match status" value="1"/>
</dbReference>